<name>A0A1D7QAM7_9SPHI</name>
<dbReference type="RefSeq" id="WP_069377428.1">
    <property type="nucleotide sequence ID" value="NZ_CP017141.1"/>
</dbReference>
<accession>A0A1D7QAM7</accession>
<dbReference type="EMBL" id="CP017141">
    <property type="protein sequence ID" value="AOM75730.1"/>
    <property type="molecule type" value="Genomic_DNA"/>
</dbReference>
<feature type="signal peptide" evidence="1">
    <location>
        <begin position="1"/>
        <end position="20"/>
    </location>
</feature>
<evidence type="ECO:0000313" key="3">
    <source>
        <dbReference type="EMBL" id="AOM75730.1"/>
    </source>
</evidence>
<dbReference type="ESTHER" id="9sphi-a0a1d7qam7">
    <property type="family name" value="VirJ"/>
</dbReference>
<dbReference type="AlphaFoldDB" id="A0A1D7QAM7"/>
<dbReference type="InterPro" id="IPR011225">
    <property type="entry name" value="IV_sec_VirJ"/>
</dbReference>
<sequence>MRRFAIVSLLLILLCSPAFAMGPIDQISYGKFGKITVYHPEKAPVSVVLFVSGDGGWKDAVVPMAKTMAAEGALVLGIDARHYAYYLSKVSAACLYPAADFEELSLSVQKKYKLPGYHKPILMGYSYGAVLIYGTLVQAPANTFSGGIALGFSPDINLRKPLCKGNGLNQHVLKKGTSYYLESTKSLTAPFFVLNGEQDLSCSFDEAEAFLKGMPMTELIALPKVGHGFLHDADWQPELRNAYQKILKTPAFAEQKNGTLSNRQIRPYTGDMPLTLVPSVRKNNLPMVFMISGDGGWTGFDQSLAESLASRGFSVIGLDAQKYFWNAKTPDYCAADISSALTHYREELGKDNFILAGYSFGASVVPFVANRLPQGLKTQLKAVVSLSPDVTADFEIHLIDLLNFGHAKEQYDVIREMKRIKTTDPVSIFGTGEGNGIKSKFINNGLKVITVAGDHHFNKDYASLSATFLKQVSE</sequence>
<feature type="domain" description="Bacterial virulence" evidence="2">
    <location>
        <begin position="47"/>
        <end position="136"/>
    </location>
</feature>
<dbReference type="Proteomes" id="UP000094313">
    <property type="component" value="Chromosome"/>
</dbReference>
<gene>
    <name evidence="3" type="ORF">BFS30_00215</name>
</gene>
<protein>
    <submittedName>
        <fullName evidence="3">Virulence factor</fullName>
    </submittedName>
</protein>
<feature type="chain" id="PRO_5009098240" evidence="1">
    <location>
        <begin position="21"/>
        <end position="474"/>
    </location>
</feature>
<dbReference type="SUPFAM" id="SSF53474">
    <property type="entry name" value="alpha/beta-Hydrolases"/>
    <property type="match status" value="2"/>
</dbReference>
<evidence type="ECO:0000256" key="1">
    <source>
        <dbReference type="SAM" id="SignalP"/>
    </source>
</evidence>
<evidence type="ECO:0000259" key="2">
    <source>
        <dbReference type="Pfam" id="PF06057"/>
    </source>
</evidence>
<dbReference type="Gene3D" id="3.40.50.1820">
    <property type="entry name" value="alpha/beta hydrolase"/>
    <property type="match status" value="2"/>
</dbReference>
<keyword evidence="4" id="KW-1185">Reference proteome</keyword>
<dbReference type="InterPro" id="IPR010333">
    <property type="entry name" value="VirJ"/>
</dbReference>
<proteinExistence type="predicted"/>
<keyword evidence="1" id="KW-0732">Signal</keyword>
<reference evidence="3 4" key="1">
    <citation type="submission" date="2016-08" db="EMBL/GenBank/DDBJ databases">
        <authorList>
            <person name="Seilhamer J.J."/>
        </authorList>
    </citation>
    <scope>NUCLEOTIDE SEQUENCE [LARGE SCALE GENOMIC DNA]</scope>
    <source>
        <strain evidence="3 4">DX4</strain>
    </source>
</reference>
<dbReference type="KEGG" id="psty:BFS30_00215"/>
<dbReference type="InterPro" id="IPR029058">
    <property type="entry name" value="AB_hydrolase_fold"/>
</dbReference>
<evidence type="ECO:0000313" key="4">
    <source>
        <dbReference type="Proteomes" id="UP000094313"/>
    </source>
</evidence>
<dbReference type="PIRSF" id="PIRSF029063">
    <property type="entry name" value="IV_sec_VirJ"/>
    <property type="match status" value="1"/>
</dbReference>
<organism evidence="3 4">
    <name type="scientific">Pedobacter steynii</name>
    <dbReference type="NCBI Taxonomy" id="430522"/>
    <lineage>
        <taxon>Bacteria</taxon>
        <taxon>Pseudomonadati</taxon>
        <taxon>Bacteroidota</taxon>
        <taxon>Sphingobacteriia</taxon>
        <taxon>Sphingobacteriales</taxon>
        <taxon>Sphingobacteriaceae</taxon>
        <taxon>Pedobacter</taxon>
    </lineage>
</organism>
<dbReference type="Pfam" id="PF06057">
    <property type="entry name" value="VirJ"/>
    <property type="match status" value="2"/>
</dbReference>
<feature type="domain" description="Bacterial virulence" evidence="2">
    <location>
        <begin position="287"/>
        <end position="472"/>
    </location>
</feature>